<evidence type="ECO:0000256" key="4">
    <source>
        <dbReference type="ARBA" id="ARBA00023136"/>
    </source>
</evidence>
<accession>A0A9P8C9A3</accession>
<dbReference type="EMBL" id="MU251367">
    <property type="protein sequence ID" value="KAG9238663.1"/>
    <property type="molecule type" value="Genomic_DNA"/>
</dbReference>
<dbReference type="InterPro" id="IPR032805">
    <property type="entry name" value="Wax_synthase_dom"/>
</dbReference>
<comment type="subcellular location">
    <subcellularLocation>
        <location evidence="1">Membrane</location>
        <topology evidence="1">Multi-pass membrane protein</topology>
    </subcellularLocation>
</comment>
<sequence>MNITSPSPISLLVTLQVPPVINQLGQEILKATVFDLIPLELLFFSIYFNLKGFYKLYRTMTFLSIATFWLSPNVAPISCGPVRCLQHFATAVGTMKALDLWTRRHSFPAYTAGRRPADWLLALILITELRYESFTPNFIRVPRKQENFNEPLQLIVHIAAFAFLQALPQEYPTILAFEVQLSIYILWTSLQLLLRYKSSPALFGPLYKVDSLTGFWSETWHNAFASPCTSLAYGPLRHGLPKLGVPVVLARSMGVIGAFGLMAAFHVYALSPILSTKAVTRIGLFFVLNGVGTVAEAMVWGHKKHSTKAVLAWVFETSLATWTAREINIPNGLSKIPWREVCRSGV</sequence>
<evidence type="ECO:0000256" key="2">
    <source>
        <dbReference type="ARBA" id="ARBA00022692"/>
    </source>
</evidence>
<gene>
    <name evidence="7" type="ORF">BJ875DRAFT_480163</name>
</gene>
<dbReference type="Proteomes" id="UP000824998">
    <property type="component" value="Unassembled WGS sequence"/>
</dbReference>
<comment type="caution">
    <text evidence="7">The sequence shown here is derived from an EMBL/GenBank/DDBJ whole genome shotgun (WGS) entry which is preliminary data.</text>
</comment>
<evidence type="ECO:0000313" key="7">
    <source>
        <dbReference type="EMBL" id="KAG9238663.1"/>
    </source>
</evidence>
<keyword evidence="2 5" id="KW-0812">Transmembrane</keyword>
<feature type="transmembrane region" description="Helical" evidence="5">
    <location>
        <begin position="282"/>
        <end position="301"/>
    </location>
</feature>
<name>A0A9P8C9A3_9HELO</name>
<evidence type="ECO:0000256" key="3">
    <source>
        <dbReference type="ARBA" id="ARBA00022989"/>
    </source>
</evidence>
<dbReference type="GO" id="GO:0016020">
    <property type="term" value="C:membrane"/>
    <property type="evidence" value="ECO:0007669"/>
    <property type="project" value="UniProtKB-SubCell"/>
</dbReference>
<feature type="domain" description="Wax synthase" evidence="6">
    <location>
        <begin position="200"/>
        <end position="287"/>
    </location>
</feature>
<reference evidence="7" key="1">
    <citation type="journal article" date="2021" name="IMA Fungus">
        <title>Genomic characterization of three marine fungi, including Emericellopsis atlantica sp. nov. with signatures of a generalist lifestyle and marine biomass degradation.</title>
        <authorList>
            <person name="Hagestad O.C."/>
            <person name="Hou L."/>
            <person name="Andersen J.H."/>
            <person name="Hansen E.H."/>
            <person name="Altermark B."/>
            <person name="Li C."/>
            <person name="Kuhnert E."/>
            <person name="Cox R.J."/>
            <person name="Crous P.W."/>
            <person name="Spatafora J.W."/>
            <person name="Lail K."/>
            <person name="Amirebrahimi M."/>
            <person name="Lipzen A."/>
            <person name="Pangilinan J."/>
            <person name="Andreopoulos W."/>
            <person name="Hayes R.D."/>
            <person name="Ng V."/>
            <person name="Grigoriev I.V."/>
            <person name="Jackson S.A."/>
            <person name="Sutton T.D.S."/>
            <person name="Dobson A.D.W."/>
            <person name="Rama T."/>
        </authorList>
    </citation>
    <scope>NUCLEOTIDE SEQUENCE</scope>
    <source>
        <strain evidence="7">TRa018bII</strain>
    </source>
</reference>
<evidence type="ECO:0000259" key="6">
    <source>
        <dbReference type="Pfam" id="PF13813"/>
    </source>
</evidence>
<evidence type="ECO:0000313" key="8">
    <source>
        <dbReference type="Proteomes" id="UP000824998"/>
    </source>
</evidence>
<feature type="transmembrane region" description="Helical" evidence="5">
    <location>
        <begin position="248"/>
        <end position="270"/>
    </location>
</feature>
<keyword evidence="8" id="KW-1185">Reference proteome</keyword>
<keyword evidence="4 5" id="KW-0472">Membrane</keyword>
<dbReference type="Pfam" id="PF13813">
    <property type="entry name" value="MBOAT_2"/>
    <property type="match status" value="1"/>
</dbReference>
<dbReference type="AlphaFoldDB" id="A0A9P8C9A3"/>
<keyword evidence="3 5" id="KW-1133">Transmembrane helix</keyword>
<evidence type="ECO:0000256" key="5">
    <source>
        <dbReference type="SAM" id="Phobius"/>
    </source>
</evidence>
<organism evidence="7 8">
    <name type="scientific">Amylocarpus encephaloides</name>
    <dbReference type="NCBI Taxonomy" id="45428"/>
    <lineage>
        <taxon>Eukaryota</taxon>
        <taxon>Fungi</taxon>
        <taxon>Dikarya</taxon>
        <taxon>Ascomycota</taxon>
        <taxon>Pezizomycotina</taxon>
        <taxon>Leotiomycetes</taxon>
        <taxon>Helotiales</taxon>
        <taxon>Helotiales incertae sedis</taxon>
        <taxon>Amylocarpus</taxon>
    </lineage>
</organism>
<proteinExistence type="predicted"/>
<feature type="transmembrane region" description="Helical" evidence="5">
    <location>
        <begin position="28"/>
        <end position="50"/>
    </location>
</feature>
<protein>
    <recommendedName>
        <fullName evidence="6">Wax synthase domain-containing protein</fullName>
    </recommendedName>
</protein>
<evidence type="ECO:0000256" key="1">
    <source>
        <dbReference type="ARBA" id="ARBA00004141"/>
    </source>
</evidence>
<dbReference type="OrthoDB" id="1077582at2759"/>